<protein>
    <submittedName>
        <fullName evidence="1">Uncharacterized protein</fullName>
    </submittedName>
</protein>
<dbReference type="EMBL" id="JAFNEN010000280">
    <property type="protein sequence ID" value="KAG8187074.1"/>
    <property type="molecule type" value="Genomic_DNA"/>
</dbReference>
<gene>
    <name evidence="1" type="ORF">JTE90_016172</name>
</gene>
<organism evidence="1 2">
    <name type="scientific">Oedothorax gibbosus</name>
    <dbReference type="NCBI Taxonomy" id="931172"/>
    <lineage>
        <taxon>Eukaryota</taxon>
        <taxon>Metazoa</taxon>
        <taxon>Ecdysozoa</taxon>
        <taxon>Arthropoda</taxon>
        <taxon>Chelicerata</taxon>
        <taxon>Arachnida</taxon>
        <taxon>Araneae</taxon>
        <taxon>Araneomorphae</taxon>
        <taxon>Entelegynae</taxon>
        <taxon>Araneoidea</taxon>
        <taxon>Linyphiidae</taxon>
        <taxon>Erigoninae</taxon>
        <taxon>Oedothorax</taxon>
    </lineage>
</organism>
<evidence type="ECO:0000313" key="2">
    <source>
        <dbReference type="Proteomes" id="UP000827092"/>
    </source>
</evidence>
<proteinExistence type="predicted"/>
<dbReference type="AlphaFoldDB" id="A0AAV6UTF4"/>
<reference evidence="1 2" key="1">
    <citation type="journal article" date="2022" name="Nat. Ecol. Evol.">
        <title>A masculinizing supergene underlies an exaggerated male reproductive morph in a spider.</title>
        <authorList>
            <person name="Hendrickx F."/>
            <person name="De Corte Z."/>
            <person name="Sonet G."/>
            <person name="Van Belleghem S.M."/>
            <person name="Kostlbacher S."/>
            <person name="Vangestel C."/>
        </authorList>
    </citation>
    <scope>NUCLEOTIDE SEQUENCE [LARGE SCALE GENOMIC DNA]</scope>
    <source>
        <strain evidence="1">W744_W776</strain>
    </source>
</reference>
<dbReference type="Proteomes" id="UP000827092">
    <property type="component" value="Unassembled WGS sequence"/>
</dbReference>
<evidence type="ECO:0000313" key="1">
    <source>
        <dbReference type="EMBL" id="KAG8187074.1"/>
    </source>
</evidence>
<keyword evidence="2" id="KW-1185">Reference proteome</keyword>
<comment type="caution">
    <text evidence="1">The sequence shown here is derived from an EMBL/GenBank/DDBJ whole genome shotgun (WGS) entry which is preliminary data.</text>
</comment>
<accession>A0AAV6UTF4</accession>
<sequence length="107" mass="12330">MKVARSAKIAGNAAKMVSEFRAVLILRLVSWQLGDVREHDSYGTTEPWTLSVIIKRREKPHPVMRRFFFALRPCPSTLNGIKYQSREKEVAGERKLEQDKLYDVVAI</sequence>
<name>A0AAV6UTF4_9ARAC</name>